<evidence type="ECO:0000256" key="6">
    <source>
        <dbReference type="ARBA" id="ARBA00022840"/>
    </source>
</evidence>
<keyword evidence="6" id="KW-0067">ATP-binding</keyword>
<dbReference type="GO" id="GO:0000103">
    <property type="term" value="P:sulfate assimilation"/>
    <property type="evidence" value="ECO:0007669"/>
    <property type="project" value="InterPro"/>
</dbReference>
<dbReference type="SUPFAM" id="SSF52374">
    <property type="entry name" value="Nucleotidylyl transferase"/>
    <property type="match status" value="1"/>
</dbReference>
<evidence type="ECO:0000313" key="13">
    <source>
        <dbReference type="Proteomes" id="UP001174909"/>
    </source>
</evidence>
<dbReference type="NCBIfam" id="NF003166">
    <property type="entry name" value="PRK04149.1"/>
    <property type="match status" value="1"/>
</dbReference>
<evidence type="ECO:0000256" key="1">
    <source>
        <dbReference type="ARBA" id="ARBA00005048"/>
    </source>
</evidence>
<comment type="similarity">
    <text evidence="8">Belongs to the sulfate adenylyltransferase family.</text>
</comment>
<dbReference type="Pfam" id="PF01747">
    <property type="entry name" value="ATP-sulfurylase"/>
    <property type="match status" value="1"/>
</dbReference>
<comment type="pathway">
    <text evidence="1">Sulfur metabolism; hydrogen sulfide biosynthesis; sulfite from sulfate: step 1/3.</text>
</comment>
<dbReference type="PANTHER" id="PTHR43509">
    <property type="match status" value="1"/>
</dbReference>
<keyword evidence="13" id="KW-1185">Reference proteome</keyword>
<dbReference type="EMBL" id="CASHTH010000397">
    <property type="protein sequence ID" value="CAI8000306.1"/>
    <property type="molecule type" value="Genomic_DNA"/>
</dbReference>
<evidence type="ECO:0000256" key="8">
    <source>
        <dbReference type="ARBA" id="ARBA00037980"/>
    </source>
</evidence>
<dbReference type="EC" id="2.7.7.4" evidence="2"/>
<dbReference type="NCBIfam" id="TIGR00339">
    <property type="entry name" value="sopT"/>
    <property type="match status" value="1"/>
</dbReference>
<dbReference type="Proteomes" id="UP001174909">
    <property type="component" value="Unassembled WGS sequence"/>
</dbReference>
<protein>
    <recommendedName>
        <fullName evidence="2">sulfate adenylyltransferase</fullName>
        <ecNumber evidence="2">2.7.7.4</ecNumber>
    </recommendedName>
    <alternativeName>
        <fullName evidence="9">ATP-sulfurylase</fullName>
    </alternativeName>
    <alternativeName>
        <fullName evidence="7">Sulfate adenylate transferase</fullName>
    </alternativeName>
</protein>
<keyword evidence="4 12" id="KW-0548">Nucleotidyltransferase</keyword>
<dbReference type="InterPro" id="IPR025980">
    <property type="entry name" value="ATP-Sase_PUA-like_dom"/>
</dbReference>
<keyword evidence="3" id="KW-0808">Transferase</keyword>
<evidence type="ECO:0000256" key="4">
    <source>
        <dbReference type="ARBA" id="ARBA00022695"/>
    </source>
</evidence>
<dbReference type="InterPro" id="IPR002650">
    <property type="entry name" value="Sulphate_adenylyltransferase"/>
</dbReference>
<dbReference type="InterPro" id="IPR014729">
    <property type="entry name" value="Rossmann-like_a/b/a_fold"/>
</dbReference>
<evidence type="ECO:0000256" key="2">
    <source>
        <dbReference type="ARBA" id="ARBA00012391"/>
    </source>
</evidence>
<evidence type="ECO:0000256" key="7">
    <source>
        <dbReference type="ARBA" id="ARBA00031812"/>
    </source>
</evidence>
<dbReference type="SUPFAM" id="SSF88697">
    <property type="entry name" value="PUA domain-like"/>
    <property type="match status" value="1"/>
</dbReference>
<evidence type="ECO:0000313" key="12">
    <source>
        <dbReference type="EMBL" id="CAI8000306.1"/>
    </source>
</evidence>
<feature type="domain" description="ATP-sulfurylase PUA-like" evidence="11">
    <location>
        <begin position="8"/>
        <end position="162"/>
    </location>
</feature>
<comment type="caution">
    <text evidence="12">The sequence shown here is derived from an EMBL/GenBank/DDBJ whole genome shotgun (WGS) entry which is preliminary data.</text>
</comment>
<dbReference type="GO" id="GO:0005524">
    <property type="term" value="F:ATP binding"/>
    <property type="evidence" value="ECO:0007669"/>
    <property type="project" value="UniProtKB-KW"/>
</dbReference>
<dbReference type="InterPro" id="IPR015947">
    <property type="entry name" value="PUA-like_sf"/>
</dbReference>
<evidence type="ECO:0000259" key="10">
    <source>
        <dbReference type="Pfam" id="PF01747"/>
    </source>
</evidence>
<gene>
    <name evidence="12" type="ORF">GBAR_LOCUS2891</name>
</gene>
<dbReference type="Gene3D" id="3.10.400.10">
    <property type="entry name" value="Sulfate adenylyltransferase"/>
    <property type="match status" value="1"/>
</dbReference>
<proteinExistence type="inferred from homology"/>
<reference evidence="12" key="1">
    <citation type="submission" date="2023-03" db="EMBL/GenBank/DDBJ databases">
        <authorList>
            <person name="Steffen K."/>
            <person name="Cardenas P."/>
        </authorList>
    </citation>
    <scope>NUCLEOTIDE SEQUENCE</scope>
</reference>
<sequence length="413" mass="45388">MTTNNSLSPHGGALVERVRPLTASTAASVAGLPTIPIRDQMATECVNIAYGFFSPLTGFMGSADVESVAAAMRLGNGLVWPIPIVLDVPHDELRRLGVQVGNTVLLTHQGNPLATLDVSEIFSSDLTSLAQRVYGTADPAHPGVQRTLNYADRFVAGDITLVCEPVINPPFDRFWRTPRQLRSELADANWLRVVAHQTRNVPHSGHEYLMKGAFMEARADGVLVSAVIGEKKEGDYIDEAIVLTHDHLRECGFFRDDIHRTTALMWDMRYAGPREAVFHALVRKNLGCTHHMFGRDHAGVGEYYGRYAAHEIFSELPDLGIQSVLTLEWWYCPTCGGVAYEGICGHPDTKQDLAGRLIRSIISGGTDPAPQTLRAETLQVVQRCAQQYGFGSPFVTEQYLSQRTPVMTIPAPP</sequence>
<dbReference type="InterPro" id="IPR024951">
    <property type="entry name" value="Sulfurylase_cat_dom"/>
</dbReference>
<evidence type="ECO:0000256" key="3">
    <source>
        <dbReference type="ARBA" id="ARBA00022679"/>
    </source>
</evidence>
<feature type="domain" description="Sulphate adenylyltransferase catalytic" evidence="10">
    <location>
        <begin position="173"/>
        <end position="382"/>
    </location>
</feature>
<evidence type="ECO:0000256" key="5">
    <source>
        <dbReference type="ARBA" id="ARBA00022741"/>
    </source>
</evidence>
<organism evidence="12 13">
    <name type="scientific">Geodia barretti</name>
    <name type="common">Barrett's horny sponge</name>
    <dbReference type="NCBI Taxonomy" id="519541"/>
    <lineage>
        <taxon>Eukaryota</taxon>
        <taxon>Metazoa</taxon>
        <taxon>Porifera</taxon>
        <taxon>Demospongiae</taxon>
        <taxon>Heteroscleromorpha</taxon>
        <taxon>Tetractinellida</taxon>
        <taxon>Astrophorina</taxon>
        <taxon>Geodiidae</taxon>
        <taxon>Geodia</taxon>
    </lineage>
</organism>
<dbReference type="AlphaFoldDB" id="A0AA35VZD3"/>
<dbReference type="PANTHER" id="PTHR43509:SF1">
    <property type="entry name" value="SULFATE ADENYLYLTRANSFERASE"/>
    <property type="match status" value="1"/>
</dbReference>
<dbReference type="Gene3D" id="3.40.50.620">
    <property type="entry name" value="HUPs"/>
    <property type="match status" value="1"/>
</dbReference>
<name>A0AA35VZD3_GEOBA</name>
<dbReference type="CDD" id="cd00517">
    <property type="entry name" value="ATPS"/>
    <property type="match status" value="1"/>
</dbReference>
<dbReference type="Pfam" id="PF14306">
    <property type="entry name" value="PUA_2"/>
    <property type="match status" value="1"/>
</dbReference>
<accession>A0AA35VZD3</accession>
<evidence type="ECO:0000259" key="11">
    <source>
        <dbReference type="Pfam" id="PF14306"/>
    </source>
</evidence>
<evidence type="ECO:0000256" key="9">
    <source>
        <dbReference type="ARBA" id="ARBA00041598"/>
    </source>
</evidence>
<keyword evidence="5" id="KW-0547">Nucleotide-binding</keyword>
<dbReference type="GO" id="GO:0004781">
    <property type="term" value="F:sulfate adenylyltransferase (ATP) activity"/>
    <property type="evidence" value="ECO:0007669"/>
    <property type="project" value="UniProtKB-EC"/>
</dbReference>